<keyword evidence="8" id="KW-1185">Reference proteome</keyword>
<dbReference type="InterPro" id="IPR007852">
    <property type="entry name" value="Cdc73/Parafibromin"/>
</dbReference>
<gene>
    <name evidence="7" type="ORF">SeMB42_g04609</name>
</gene>
<feature type="domain" description="Cell division control protein 73 C-terminal" evidence="6">
    <location>
        <begin position="278"/>
        <end position="436"/>
    </location>
</feature>
<sequence>MDATTTSALPAQLLRTTLVNAPNNEVLLLAADQQSRANDFIVAVYAKFIAVDSNHSTLVPLSQPSGYKEYSLLDLLNFAYSSLYKDDTHHSDYLRETVALNQKISEYDRLHNTTHAPDTKPRSIEAISYIDRKDLKEFLTGTHETSATLLDASKKRAATQGLETDHLPKKSRFDYSYEKVTNDRKTIMSIRLANRDTTQKLFHKIRVLAEKTFQPQPPPSQDSKKPSATTAPNGAAASSVPAPSARTPSSARGSHRTESKSRQSSSTPSSSRPTKDIKPPIILVPAATVSMLSLYNAASFLQDANYKTVDEARAIQTQGKPQTVIVTRKNAPDGMPQRYQILDYADKFKDDEWNRVVAVFTDGKAWQFTNWKRGGKDFKEPVDIFQKYRGYALVYHNDNLTPPLANWNVKFLRVHRTSRHTDAHLLNEFWQDLERWIVVNRPGRFA</sequence>
<dbReference type="STRING" id="286115.A0A507CWZ6"/>
<dbReference type="AlphaFoldDB" id="A0A507CWZ6"/>
<dbReference type="PANTHER" id="PTHR12466:SF8">
    <property type="entry name" value="PARAFIBROMIN"/>
    <property type="match status" value="1"/>
</dbReference>
<reference evidence="7 8" key="1">
    <citation type="journal article" date="2019" name="Sci. Rep.">
        <title>Comparative genomics of chytrid fungi reveal insights into the obligate biotrophic and pathogenic lifestyle of Synchytrium endobioticum.</title>
        <authorList>
            <person name="van de Vossenberg B.T.L.H."/>
            <person name="Warris S."/>
            <person name="Nguyen H.D.T."/>
            <person name="van Gent-Pelzer M.P.E."/>
            <person name="Joly D.L."/>
            <person name="van de Geest H.C."/>
            <person name="Bonants P.J.M."/>
            <person name="Smith D.S."/>
            <person name="Levesque C.A."/>
            <person name="van der Lee T.A.J."/>
        </authorList>
    </citation>
    <scope>NUCLEOTIDE SEQUENCE [LARGE SCALE GENOMIC DNA]</scope>
    <source>
        <strain evidence="7 8">MB42</strain>
    </source>
</reference>
<dbReference type="GO" id="GO:0006368">
    <property type="term" value="P:transcription elongation by RNA polymerase II"/>
    <property type="evidence" value="ECO:0007669"/>
    <property type="project" value="InterPro"/>
</dbReference>
<comment type="caution">
    <text evidence="7">The sequence shown here is derived from an EMBL/GenBank/DDBJ whole genome shotgun (WGS) entry which is preliminary data.</text>
</comment>
<evidence type="ECO:0000313" key="7">
    <source>
        <dbReference type="EMBL" id="TPX43737.1"/>
    </source>
</evidence>
<accession>A0A507CWZ6</accession>
<dbReference type="Gene3D" id="3.40.50.11990">
    <property type="entry name" value="RNA polymerase II accessory factor, Cdc73 C-terminal domain"/>
    <property type="match status" value="1"/>
</dbReference>
<evidence type="ECO:0000256" key="1">
    <source>
        <dbReference type="ARBA" id="ARBA00004123"/>
    </source>
</evidence>
<dbReference type="PANTHER" id="PTHR12466">
    <property type="entry name" value="CDC73 DOMAIN PROTEIN"/>
    <property type="match status" value="1"/>
</dbReference>
<dbReference type="GO" id="GO:0032968">
    <property type="term" value="P:positive regulation of transcription elongation by RNA polymerase II"/>
    <property type="evidence" value="ECO:0007669"/>
    <property type="project" value="TreeGrafter"/>
</dbReference>
<protein>
    <recommendedName>
        <fullName evidence="6">Cell division control protein 73 C-terminal domain-containing protein</fullName>
    </recommendedName>
</protein>
<dbReference type="Pfam" id="PF05179">
    <property type="entry name" value="CDC73_C"/>
    <property type="match status" value="1"/>
</dbReference>
<dbReference type="Proteomes" id="UP000317494">
    <property type="component" value="Unassembled WGS sequence"/>
</dbReference>
<feature type="region of interest" description="Disordered" evidence="5">
    <location>
        <begin position="210"/>
        <end position="278"/>
    </location>
</feature>
<dbReference type="InterPro" id="IPR031336">
    <property type="entry name" value="CDC73_C"/>
</dbReference>
<dbReference type="EMBL" id="QEAN01000191">
    <property type="protein sequence ID" value="TPX43737.1"/>
    <property type="molecule type" value="Genomic_DNA"/>
</dbReference>
<dbReference type="GO" id="GO:0016593">
    <property type="term" value="C:Cdc73/Paf1 complex"/>
    <property type="evidence" value="ECO:0007669"/>
    <property type="project" value="InterPro"/>
</dbReference>
<evidence type="ECO:0000256" key="5">
    <source>
        <dbReference type="SAM" id="MobiDB-lite"/>
    </source>
</evidence>
<proteinExistence type="inferred from homology"/>
<dbReference type="InterPro" id="IPR038103">
    <property type="entry name" value="CDC73_C_sf"/>
</dbReference>
<keyword evidence="4" id="KW-0539">Nucleus</keyword>
<evidence type="ECO:0000313" key="8">
    <source>
        <dbReference type="Proteomes" id="UP000317494"/>
    </source>
</evidence>
<comment type="similarity">
    <text evidence="2">Belongs to the CDC73 family.</text>
</comment>
<organism evidence="7 8">
    <name type="scientific">Synchytrium endobioticum</name>
    <dbReference type="NCBI Taxonomy" id="286115"/>
    <lineage>
        <taxon>Eukaryota</taxon>
        <taxon>Fungi</taxon>
        <taxon>Fungi incertae sedis</taxon>
        <taxon>Chytridiomycota</taxon>
        <taxon>Chytridiomycota incertae sedis</taxon>
        <taxon>Chytridiomycetes</taxon>
        <taxon>Synchytriales</taxon>
        <taxon>Synchytriaceae</taxon>
        <taxon>Synchytrium</taxon>
    </lineage>
</organism>
<evidence type="ECO:0000256" key="2">
    <source>
        <dbReference type="ARBA" id="ARBA00010427"/>
    </source>
</evidence>
<evidence type="ECO:0000259" key="6">
    <source>
        <dbReference type="Pfam" id="PF05179"/>
    </source>
</evidence>
<name>A0A507CWZ6_9FUNG</name>
<keyword evidence="3" id="KW-0804">Transcription</keyword>
<comment type="subcellular location">
    <subcellularLocation>
        <location evidence="1">Nucleus</location>
    </subcellularLocation>
</comment>
<feature type="compositionally biased region" description="Low complexity" evidence="5">
    <location>
        <begin position="262"/>
        <end position="272"/>
    </location>
</feature>
<feature type="compositionally biased region" description="Low complexity" evidence="5">
    <location>
        <begin position="231"/>
        <end position="252"/>
    </location>
</feature>
<evidence type="ECO:0000256" key="4">
    <source>
        <dbReference type="ARBA" id="ARBA00023242"/>
    </source>
</evidence>
<evidence type="ECO:0000256" key="3">
    <source>
        <dbReference type="ARBA" id="ARBA00023163"/>
    </source>
</evidence>
<dbReference type="VEuPathDB" id="FungiDB:SeMB42_g04609"/>
<dbReference type="GO" id="GO:0000993">
    <property type="term" value="F:RNA polymerase II complex binding"/>
    <property type="evidence" value="ECO:0007669"/>
    <property type="project" value="TreeGrafter"/>
</dbReference>